<keyword evidence="2" id="KW-0732">Signal</keyword>
<accession>A0A0E4FT07</accession>
<dbReference type="AlphaFoldDB" id="A0A0E4FT07"/>
<gene>
    <name evidence="3" type="ORF">NK6_1432</name>
</gene>
<sequence length="269" mass="28602">MRPNGRHTAGASQLPAIRVWAMCLLLLSAVAMSPTTARAAPSQAAAATTHVYLLRGVLNIFSLGLDTIGARLEAQGIPVTVANFVSWSSLANEAATAYRAGRIKTIILVGHSSGATALPDMIAKLNQLGVPVKLAIGLDSVFKTRLSTGAERYINIYIGDGPGEPVRPAAGLRGKLDNVDVRGTGVGHISIDKNEAIQRRVIAEIDAAIMRSRAPAAPVAAEPGAPGRRARQRRRRRGTEELCAASHVVRPRSYLSALTGKLRDREERK</sequence>
<reference evidence="3 4" key="1">
    <citation type="submission" date="2014-11" db="EMBL/GenBank/DDBJ databases">
        <title>Symbiosis island explosion on the genome of extra-slow-growing strains of soybean bradyrhizobia with massive insertion sequences.</title>
        <authorList>
            <person name="Iida T."/>
            <person name="Minamisawa K."/>
        </authorList>
    </citation>
    <scope>NUCLEOTIDE SEQUENCE [LARGE SCALE GENOMIC DNA]</scope>
    <source>
        <strain evidence="3 4">NK6</strain>
    </source>
</reference>
<name>A0A0E4FT07_9BRAD</name>
<evidence type="ECO:0000313" key="3">
    <source>
        <dbReference type="EMBL" id="BAR54616.1"/>
    </source>
</evidence>
<organism evidence="3 4">
    <name type="scientific">Bradyrhizobium diazoefficiens</name>
    <dbReference type="NCBI Taxonomy" id="1355477"/>
    <lineage>
        <taxon>Bacteria</taxon>
        <taxon>Pseudomonadati</taxon>
        <taxon>Pseudomonadota</taxon>
        <taxon>Alphaproteobacteria</taxon>
        <taxon>Hyphomicrobiales</taxon>
        <taxon>Nitrobacteraceae</taxon>
        <taxon>Bradyrhizobium</taxon>
    </lineage>
</organism>
<dbReference type="EMBL" id="AP014685">
    <property type="protein sequence ID" value="BAR54616.1"/>
    <property type="molecule type" value="Genomic_DNA"/>
</dbReference>
<dbReference type="SUPFAM" id="SSF53474">
    <property type="entry name" value="alpha/beta-Hydrolases"/>
    <property type="match status" value="1"/>
</dbReference>
<evidence type="ECO:0000256" key="1">
    <source>
        <dbReference type="SAM" id="MobiDB-lite"/>
    </source>
</evidence>
<dbReference type="Proteomes" id="UP000063308">
    <property type="component" value="Chromosome"/>
</dbReference>
<evidence type="ECO:0000256" key="2">
    <source>
        <dbReference type="SAM" id="SignalP"/>
    </source>
</evidence>
<feature type="signal peptide" evidence="2">
    <location>
        <begin position="1"/>
        <end position="39"/>
    </location>
</feature>
<feature type="compositionally biased region" description="Basic residues" evidence="1">
    <location>
        <begin position="228"/>
        <end position="237"/>
    </location>
</feature>
<dbReference type="InterPro" id="IPR029058">
    <property type="entry name" value="AB_hydrolase_fold"/>
</dbReference>
<evidence type="ECO:0000313" key="4">
    <source>
        <dbReference type="Proteomes" id="UP000063308"/>
    </source>
</evidence>
<feature type="compositionally biased region" description="Low complexity" evidence="1">
    <location>
        <begin position="216"/>
        <end position="227"/>
    </location>
</feature>
<feature type="chain" id="PRO_5002419883" evidence="2">
    <location>
        <begin position="40"/>
        <end position="269"/>
    </location>
</feature>
<proteinExistence type="predicted"/>
<protein>
    <submittedName>
        <fullName evidence="3">Uncharacterized protein</fullName>
    </submittedName>
</protein>
<dbReference type="InterPro" id="IPR012367">
    <property type="entry name" value="UCP_Testerase"/>
</dbReference>
<feature type="region of interest" description="Disordered" evidence="1">
    <location>
        <begin position="216"/>
        <end position="241"/>
    </location>
</feature>
<dbReference type="PIRSF" id="PIRSF036200">
    <property type="entry name" value="UCP_TEII"/>
    <property type="match status" value="1"/>
</dbReference>